<evidence type="ECO:0000313" key="4">
    <source>
        <dbReference type="Proteomes" id="UP000298284"/>
    </source>
</evidence>
<protein>
    <submittedName>
        <fullName evidence="3">Alpha/beta fold hydrolase</fullName>
    </submittedName>
</protein>
<dbReference type="SUPFAM" id="SSF53474">
    <property type="entry name" value="alpha/beta-Hydrolases"/>
    <property type="match status" value="1"/>
</dbReference>
<dbReference type="PANTHER" id="PTHR43265">
    <property type="entry name" value="ESTERASE ESTD"/>
    <property type="match status" value="1"/>
</dbReference>
<dbReference type="Pfam" id="PF02129">
    <property type="entry name" value="Peptidase_S15"/>
    <property type="match status" value="1"/>
</dbReference>
<evidence type="ECO:0000313" key="3">
    <source>
        <dbReference type="EMBL" id="TGD78265.1"/>
    </source>
</evidence>
<reference evidence="3 4" key="1">
    <citation type="submission" date="2019-04" db="EMBL/GenBank/DDBJ databases">
        <authorList>
            <person name="Feng G."/>
            <person name="Zhang J."/>
            <person name="Zhu H."/>
        </authorList>
    </citation>
    <scope>NUCLEOTIDE SEQUENCE [LARGE SCALE GENOMIC DNA]</scope>
    <source>
        <strain evidence="3 4">JCM 19491</strain>
    </source>
</reference>
<dbReference type="Gene3D" id="3.40.50.1820">
    <property type="entry name" value="alpha/beta hydrolase"/>
    <property type="match status" value="1"/>
</dbReference>
<evidence type="ECO:0000256" key="1">
    <source>
        <dbReference type="SAM" id="SignalP"/>
    </source>
</evidence>
<keyword evidence="4" id="KW-1185">Reference proteome</keyword>
<dbReference type="InterPro" id="IPR000383">
    <property type="entry name" value="Xaa-Pro-like_dom"/>
</dbReference>
<comment type="caution">
    <text evidence="3">The sequence shown here is derived from an EMBL/GenBank/DDBJ whole genome shotgun (WGS) entry which is preliminary data.</text>
</comment>
<dbReference type="PANTHER" id="PTHR43265:SF1">
    <property type="entry name" value="ESTERASE ESTD"/>
    <property type="match status" value="1"/>
</dbReference>
<sequence>MLLITRRLFCSIAVITATTLSASAQAPTPLTGNWSGNIAATDFIFHIMEPASGPKTATLDIPAQGAQGIPLQFATTSDSVYLRLPQFKAQFAGRRGTNPQQLPGEWQQNGQRFPVTLTRAAEGAVAAPRRPQTPKAPFPYLSTDISFPNAQAGIKLAGTFTVPQGKGPFPAVVLLTGSGPEDRNSTVYGHQPFAVLADYLTRRGIAVLRFDDRGVGKSEGSLVTASAADYATDAAAAMVWLRAQPSIDKKHVGLAGHSEGGTAAIMAATQKAGPDFLVLLAAPGLPGDEMIVQQVLAINRLKTQDAATLAALEKQQRQLLNIIRQNPDNEKAHALLRDLLNPTHSTDPQVVAAVNRNLVQLTSPEYRHILADEPSKTLPLVHCPVLALGGSKDIQVVGTPHLAAIEQGLKAGGNHDVTVRELPGLNHLFQTATTGSVAEYATIEETFSPTALQIIGDWVTQHTRK</sequence>
<dbReference type="EMBL" id="SRKZ01000006">
    <property type="protein sequence ID" value="TGD78265.1"/>
    <property type="molecule type" value="Genomic_DNA"/>
</dbReference>
<dbReference type="Proteomes" id="UP000298284">
    <property type="component" value="Unassembled WGS sequence"/>
</dbReference>
<dbReference type="OrthoDB" id="9809549at2"/>
<feature type="signal peptide" evidence="1">
    <location>
        <begin position="1"/>
        <end position="26"/>
    </location>
</feature>
<dbReference type="InterPro" id="IPR053145">
    <property type="entry name" value="AB_hydrolase_Est10"/>
</dbReference>
<dbReference type="AlphaFoldDB" id="A0A4Z0MGC1"/>
<keyword evidence="3" id="KW-0378">Hydrolase</keyword>
<proteinExistence type="predicted"/>
<keyword evidence="1" id="KW-0732">Signal</keyword>
<dbReference type="RefSeq" id="WP_135532130.1">
    <property type="nucleotide sequence ID" value="NZ_SRKZ01000006.1"/>
</dbReference>
<feature type="domain" description="Xaa-Pro dipeptidyl-peptidase-like" evidence="2">
    <location>
        <begin position="153"/>
        <end position="396"/>
    </location>
</feature>
<accession>A0A4Z0MGC1</accession>
<evidence type="ECO:0000259" key="2">
    <source>
        <dbReference type="Pfam" id="PF02129"/>
    </source>
</evidence>
<feature type="chain" id="PRO_5021253168" evidence="1">
    <location>
        <begin position="27"/>
        <end position="465"/>
    </location>
</feature>
<organism evidence="3 4">
    <name type="scientific">Hymenobacter wooponensis</name>
    <dbReference type="NCBI Taxonomy" id="1525360"/>
    <lineage>
        <taxon>Bacteria</taxon>
        <taxon>Pseudomonadati</taxon>
        <taxon>Bacteroidota</taxon>
        <taxon>Cytophagia</taxon>
        <taxon>Cytophagales</taxon>
        <taxon>Hymenobacteraceae</taxon>
        <taxon>Hymenobacter</taxon>
    </lineage>
</organism>
<dbReference type="GO" id="GO:0052689">
    <property type="term" value="F:carboxylic ester hydrolase activity"/>
    <property type="evidence" value="ECO:0007669"/>
    <property type="project" value="TreeGrafter"/>
</dbReference>
<name>A0A4Z0MGC1_9BACT</name>
<gene>
    <name evidence="3" type="ORF">EU557_19330</name>
</gene>
<dbReference type="InterPro" id="IPR029058">
    <property type="entry name" value="AB_hydrolase_fold"/>
</dbReference>